<gene>
    <name evidence="2" type="ORF">NDU88_006952</name>
</gene>
<evidence type="ECO:0000313" key="2">
    <source>
        <dbReference type="EMBL" id="KAJ1181752.1"/>
    </source>
</evidence>
<organism evidence="2 3">
    <name type="scientific">Pleurodeles waltl</name>
    <name type="common">Iberian ribbed newt</name>
    <dbReference type="NCBI Taxonomy" id="8319"/>
    <lineage>
        <taxon>Eukaryota</taxon>
        <taxon>Metazoa</taxon>
        <taxon>Chordata</taxon>
        <taxon>Craniata</taxon>
        <taxon>Vertebrata</taxon>
        <taxon>Euteleostomi</taxon>
        <taxon>Amphibia</taxon>
        <taxon>Batrachia</taxon>
        <taxon>Caudata</taxon>
        <taxon>Salamandroidea</taxon>
        <taxon>Salamandridae</taxon>
        <taxon>Pleurodelinae</taxon>
        <taxon>Pleurodeles</taxon>
    </lineage>
</organism>
<feature type="region of interest" description="Disordered" evidence="1">
    <location>
        <begin position="1"/>
        <end position="97"/>
    </location>
</feature>
<sequence length="97" mass="10334">MHTPVRRAPSQGTAGAGDAAHESRAQGDGSQHLQVISRASQPQHLRRISGSSKGASPMLLRSRSLLGQDSRSSEPGPQPRLTPYFSAGPTRDQLPRV</sequence>
<feature type="compositionally biased region" description="Polar residues" evidence="1">
    <location>
        <begin position="65"/>
        <end position="75"/>
    </location>
</feature>
<dbReference type="Proteomes" id="UP001066276">
    <property type="component" value="Chromosome 3_2"/>
</dbReference>
<feature type="compositionally biased region" description="Polar residues" evidence="1">
    <location>
        <begin position="28"/>
        <end position="54"/>
    </location>
</feature>
<protein>
    <submittedName>
        <fullName evidence="2">Uncharacterized protein</fullName>
    </submittedName>
</protein>
<keyword evidence="3" id="KW-1185">Reference proteome</keyword>
<evidence type="ECO:0000313" key="3">
    <source>
        <dbReference type="Proteomes" id="UP001066276"/>
    </source>
</evidence>
<dbReference type="EMBL" id="JANPWB010000006">
    <property type="protein sequence ID" value="KAJ1181752.1"/>
    <property type="molecule type" value="Genomic_DNA"/>
</dbReference>
<accession>A0AAV7TYL0</accession>
<reference evidence="2" key="1">
    <citation type="journal article" date="2022" name="bioRxiv">
        <title>Sequencing and chromosome-scale assembly of the giantPleurodeles waltlgenome.</title>
        <authorList>
            <person name="Brown T."/>
            <person name="Elewa A."/>
            <person name="Iarovenko S."/>
            <person name="Subramanian E."/>
            <person name="Araus A.J."/>
            <person name="Petzold A."/>
            <person name="Susuki M."/>
            <person name="Suzuki K.-i.T."/>
            <person name="Hayashi T."/>
            <person name="Toyoda A."/>
            <person name="Oliveira C."/>
            <person name="Osipova E."/>
            <person name="Leigh N.D."/>
            <person name="Simon A."/>
            <person name="Yun M.H."/>
        </authorList>
    </citation>
    <scope>NUCLEOTIDE SEQUENCE</scope>
    <source>
        <strain evidence="2">20211129_DDA</strain>
        <tissue evidence="2">Liver</tissue>
    </source>
</reference>
<comment type="caution">
    <text evidence="2">The sequence shown here is derived from an EMBL/GenBank/DDBJ whole genome shotgun (WGS) entry which is preliminary data.</text>
</comment>
<name>A0AAV7TYL0_PLEWA</name>
<proteinExistence type="predicted"/>
<dbReference type="AlphaFoldDB" id="A0AAV7TYL0"/>
<evidence type="ECO:0000256" key="1">
    <source>
        <dbReference type="SAM" id="MobiDB-lite"/>
    </source>
</evidence>